<reference evidence="3 4" key="1">
    <citation type="submission" date="2024-03" db="EMBL/GenBank/DDBJ databases">
        <title>Aureococcus anophagefferens CCMP1851 and Kratosvirus quantuckense: Draft genome of a second virus-susceptible host strain in the model system.</title>
        <authorList>
            <person name="Chase E."/>
            <person name="Truchon A.R."/>
            <person name="Schepens W."/>
            <person name="Wilhelm S.W."/>
        </authorList>
    </citation>
    <scope>NUCLEOTIDE SEQUENCE [LARGE SCALE GENOMIC DNA]</scope>
    <source>
        <strain evidence="3 4">CCMP1851</strain>
    </source>
</reference>
<comment type="caution">
    <text evidence="3">The sequence shown here is derived from an EMBL/GenBank/DDBJ whole genome shotgun (WGS) entry which is preliminary data.</text>
</comment>
<evidence type="ECO:0000313" key="4">
    <source>
        <dbReference type="Proteomes" id="UP001363151"/>
    </source>
</evidence>
<keyword evidence="1" id="KW-0175">Coiled coil</keyword>
<organism evidence="3 4">
    <name type="scientific">Aureococcus anophagefferens</name>
    <name type="common">Harmful bloom alga</name>
    <dbReference type="NCBI Taxonomy" id="44056"/>
    <lineage>
        <taxon>Eukaryota</taxon>
        <taxon>Sar</taxon>
        <taxon>Stramenopiles</taxon>
        <taxon>Ochrophyta</taxon>
        <taxon>Pelagophyceae</taxon>
        <taxon>Pelagomonadales</taxon>
        <taxon>Pelagomonadaceae</taxon>
        <taxon>Aureococcus</taxon>
    </lineage>
</organism>
<feature type="compositionally biased region" description="Acidic residues" evidence="2">
    <location>
        <begin position="190"/>
        <end position="212"/>
    </location>
</feature>
<accession>A0ABR1GBF2</accession>
<dbReference type="EMBL" id="JBBJCI010000035">
    <property type="protein sequence ID" value="KAK7253309.1"/>
    <property type="molecule type" value="Genomic_DNA"/>
</dbReference>
<keyword evidence="4" id="KW-1185">Reference proteome</keyword>
<proteinExistence type="predicted"/>
<sequence length="243" mass="25666">MARFAVLLGVAAAAQPREWSVILDAPSRWAKPLSQASVSRELEPVFVTERPWRLRLRVRDLVERYRGRGAAEILERAVVDQTTLVIASPDREAGALSAAFGGFARALADASARPTVVVEPPAARAGAARAAASRKEARRLAADLAEAKARAAAAEKKVNDYPTARPINPAVLERKRRSDGVITVSISADEAADSGDESASDFADDTDDDADPGEAAARAFRAARAASRAAGFDDSGTDDESAE</sequence>
<evidence type="ECO:0000256" key="1">
    <source>
        <dbReference type="SAM" id="Coils"/>
    </source>
</evidence>
<evidence type="ECO:0000256" key="2">
    <source>
        <dbReference type="SAM" id="MobiDB-lite"/>
    </source>
</evidence>
<feature type="compositionally biased region" description="Low complexity" evidence="2">
    <location>
        <begin position="213"/>
        <end position="222"/>
    </location>
</feature>
<gene>
    <name evidence="3" type="ORF">SO694_00001370</name>
</gene>
<feature type="coiled-coil region" evidence="1">
    <location>
        <begin position="130"/>
        <end position="157"/>
    </location>
</feature>
<dbReference type="Proteomes" id="UP001363151">
    <property type="component" value="Unassembled WGS sequence"/>
</dbReference>
<feature type="region of interest" description="Disordered" evidence="2">
    <location>
        <begin position="185"/>
        <end position="222"/>
    </location>
</feature>
<name>A0ABR1GBF2_AURAN</name>
<evidence type="ECO:0000313" key="3">
    <source>
        <dbReference type="EMBL" id="KAK7253309.1"/>
    </source>
</evidence>
<protein>
    <submittedName>
        <fullName evidence="3">Uncharacterized protein</fullName>
    </submittedName>
</protein>